<dbReference type="CDD" id="cd07302">
    <property type="entry name" value="CHD"/>
    <property type="match status" value="1"/>
</dbReference>
<dbReference type="Pfam" id="PF00211">
    <property type="entry name" value="Guanylate_cyc"/>
    <property type="match status" value="1"/>
</dbReference>
<sequence length="1143" mass="125432">MAEDADLEHLLADLARGHEREAAMRNILDVISQSREDEGPVFDAILSSAAKLCNAPMAWLLLVNESQTELSLAAYHGLTRRALNIGQTWPMDLSAELTGLGQAIAQARTVQDEDLSQSSAYLAGEADMVQLVDEEGLRTRISVPLVKGTTCIGIIVLSRREVSPFADDEIRLVDTFAGQAVIAIQNVRQFRELQTQLEREAATREILQVISQSRDDDGPVFDVILANAERLCNATGSGLQLVDDARTMLTIVRNGPGTNHGAFPDGTTFDLNEPLVMCAAVREGKVQNIPDMKDTDLYRSGHEGRRKLVDVEGVRAHLSVPLMRDSVAFGNITLSRPEPRAFSPEEIHLVQTFAAQAVIAIDNVRQFHEVQTRLEREAATREILQVISQSPDDEGPVFDAILQKASQLCNVPDAALMLLTPTGTHYRIRAHRGLIRIDLAETREWAVADPLPISQAFREARTIHIADMTQSAPYLAGDPTYLRMVDDEGLRSRLCVPLMLQGKAFGVIALSRYELAPFSKGEIDLIETFAAQAVIAIENVRQFREVQTRLERERASREILQVISASRTDPAPVFDIILKNAAHLSGAPLANLCLLDAAGHHWHLVAHFGEGLRHLSVGSKPRPLDNQLVPSVAMRTAQVVHIEDLTDTDLYRQRDPGRVAMVEEEGMRTILCVPLLLDEAATGCITLFRREVKAFSHDEITLLETFAAQAVIAIENVRQFREVQERLARERASSEILQVISQSRDDESPVFETVLRNARQLCGADTAALMLGRPDDAHLKLAALSHADPARQATVPERIRLINQTPMEMDPKVHVSAAAICDGAPMNVADIKETDGYRKGELSFRMMVDKQGHRSMLSVPLLDARGALGAINLHRSEPGLFTEDAVALVQTFAAQAVIAIENVRQFRALETLNAELGNRVTEQVGEIERMGKLKRFLPAAVADTVVSSGSDSMLKSHRALLGVLFCDIRGFTAFCETAEPEETIEVLQTYHEEMGKLINAHGAGVDHRMGDGIMVLFNDPIPCDDPAGDAVRLAIAMRTRMAELGRDWKRMGFRLGFGVGVSMGYATVGMVGYEGRSDYTASGTAINLASRLCEMAEDGEILLSTRAAIAVEDDFPSVTTGEVTLKGIREPVEVFRLSDIPAG</sequence>
<dbReference type="InterPro" id="IPR003018">
    <property type="entry name" value="GAF"/>
</dbReference>
<dbReference type="RefSeq" id="WP_367877766.1">
    <property type="nucleotide sequence ID" value="NZ_JBFNXX010000006.1"/>
</dbReference>
<dbReference type="Pfam" id="PF13185">
    <property type="entry name" value="GAF_2"/>
    <property type="match status" value="3"/>
</dbReference>
<organism evidence="2 3">
    <name type="scientific">Sulfitobacter sediminis</name>
    <dbReference type="NCBI Taxonomy" id="3234186"/>
    <lineage>
        <taxon>Bacteria</taxon>
        <taxon>Pseudomonadati</taxon>
        <taxon>Pseudomonadota</taxon>
        <taxon>Alphaproteobacteria</taxon>
        <taxon>Rhodobacterales</taxon>
        <taxon>Roseobacteraceae</taxon>
        <taxon>Sulfitobacter</taxon>
    </lineage>
</organism>
<dbReference type="Pfam" id="PF01590">
    <property type="entry name" value="GAF"/>
    <property type="match status" value="2"/>
</dbReference>
<proteinExistence type="predicted"/>
<dbReference type="Gene3D" id="3.30.450.40">
    <property type="match status" value="5"/>
</dbReference>
<dbReference type="InterPro" id="IPR029016">
    <property type="entry name" value="GAF-like_dom_sf"/>
</dbReference>
<dbReference type="PANTHER" id="PTHR43081:SF1">
    <property type="entry name" value="ADENYLATE CYCLASE, TERMINAL-DIFFERENTIATION SPECIFIC"/>
    <property type="match status" value="1"/>
</dbReference>
<dbReference type="PANTHER" id="PTHR43081">
    <property type="entry name" value="ADENYLATE CYCLASE, TERMINAL-DIFFERENTIATION SPECIFIC-RELATED"/>
    <property type="match status" value="1"/>
</dbReference>
<dbReference type="EMBL" id="JBFNXX010000006">
    <property type="protein sequence ID" value="MEW9920067.1"/>
    <property type="molecule type" value="Genomic_DNA"/>
</dbReference>
<dbReference type="InterPro" id="IPR050697">
    <property type="entry name" value="Adenylyl/Guanylyl_Cyclase_3/4"/>
</dbReference>
<gene>
    <name evidence="2" type="ORF">AB2B41_10655</name>
</gene>
<dbReference type="InterPro" id="IPR029787">
    <property type="entry name" value="Nucleotide_cyclase"/>
</dbReference>
<keyword evidence="3" id="KW-1185">Reference proteome</keyword>
<evidence type="ECO:0000313" key="3">
    <source>
        <dbReference type="Proteomes" id="UP001556098"/>
    </source>
</evidence>
<name>A0ABV3RM59_9RHOB</name>
<evidence type="ECO:0000313" key="2">
    <source>
        <dbReference type="EMBL" id="MEW9920067.1"/>
    </source>
</evidence>
<dbReference type="Proteomes" id="UP001556098">
    <property type="component" value="Unassembled WGS sequence"/>
</dbReference>
<dbReference type="SUPFAM" id="SSF55073">
    <property type="entry name" value="Nucleotide cyclase"/>
    <property type="match status" value="1"/>
</dbReference>
<dbReference type="SMART" id="SM00044">
    <property type="entry name" value="CYCc"/>
    <property type="match status" value="1"/>
</dbReference>
<protein>
    <submittedName>
        <fullName evidence="2">GAF domain-containing protein</fullName>
    </submittedName>
</protein>
<evidence type="ECO:0000259" key="1">
    <source>
        <dbReference type="PROSITE" id="PS50125"/>
    </source>
</evidence>
<dbReference type="PROSITE" id="PS50125">
    <property type="entry name" value="GUANYLATE_CYCLASE_2"/>
    <property type="match status" value="1"/>
</dbReference>
<dbReference type="SMART" id="SM00065">
    <property type="entry name" value="GAF"/>
    <property type="match status" value="5"/>
</dbReference>
<dbReference type="InterPro" id="IPR001054">
    <property type="entry name" value="A/G_cyclase"/>
</dbReference>
<dbReference type="Gene3D" id="3.30.70.1230">
    <property type="entry name" value="Nucleotide cyclase"/>
    <property type="match status" value="1"/>
</dbReference>
<accession>A0ABV3RM59</accession>
<feature type="domain" description="Guanylate cyclase" evidence="1">
    <location>
        <begin position="962"/>
        <end position="1093"/>
    </location>
</feature>
<dbReference type="SUPFAM" id="SSF55781">
    <property type="entry name" value="GAF domain-like"/>
    <property type="match status" value="5"/>
</dbReference>
<reference evidence="2 3" key="1">
    <citation type="submission" date="2024-07" db="EMBL/GenBank/DDBJ databases">
        <title>Marimonas sp.nov., isolated from tidal-flat sediment.</title>
        <authorList>
            <person name="Jayan J.N."/>
            <person name="Lee S.S."/>
        </authorList>
    </citation>
    <scope>NUCLEOTIDE SEQUENCE [LARGE SCALE GENOMIC DNA]</scope>
    <source>
        <strain evidence="2 3">MJW-29</strain>
    </source>
</reference>
<comment type="caution">
    <text evidence="2">The sequence shown here is derived from an EMBL/GenBank/DDBJ whole genome shotgun (WGS) entry which is preliminary data.</text>
</comment>